<accession>A0AB40BS91</accession>
<dbReference type="InterPro" id="IPR035595">
    <property type="entry name" value="UDP_glycos_trans_CS"/>
</dbReference>
<dbReference type="FunFam" id="3.40.50.2000:FF:000037">
    <property type="entry name" value="Glycosyltransferase"/>
    <property type="match status" value="1"/>
</dbReference>
<dbReference type="PANTHER" id="PTHR48049">
    <property type="entry name" value="GLYCOSYLTRANSFERASE"/>
    <property type="match status" value="1"/>
</dbReference>
<keyword evidence="6" id="KW-1185">Reference proteome</keyword>
<dbReference type="Proteomes" id="UP001515500">
    <property type="component" value="Chromosome 8"/>
</dbReference>
<evidence type="ECO:0000256" key="2">
    <source>
        <dbReference type="ARBA" id="ARBA00022676"/>
    </source>
</evidence>
<dbReference type="InterPro" id="IPR002213">
    <property type="entry name" value="UDP_glucos_trans"/>
</dbReference>
<sequence length="480" mass="53490">MNTADQPPPLHIAVFPWLAFGHMIPLLELSKSLAKRGHQISYISTPRNITRLPKLPPNLSSLIHLIPLTLPKVPGLPDNAEATSDLPPEKVQLLKLALDGLQQPFANFLKESSSSKLKRKQPDWIILDFATPWAPSVASQFSIPCVVFSIFTASMLAFFGPENELTPDGSRTTPEHFTVPPNWIPFPSNLAYSLHGATLLVNNVYRVNASGVPDICRVGSTLRACKLVAPRSCMELESEYLNLLQNLYNKPVIPVGLLQPSSSSSSNTKTSDVKNDPILQWLDKQEPKSVVYIAFGSEATLSIELLHELALGLEMSEFHFLWALRKPVDFEGEVLPEGFEERTKERGVVTLGWVPQLDVLGHVSVGGFLTHSGWSSVIEALQFGHPLVLLPIFADQDINARMVEHREFGVEVKRKEDGSFDREAVASALRLVMVDDDDDDDDGMKVRVKAKELSVVFADKERQEQYVDDFLQHLKDHRDV</sequence>
<dbReference type="GeneID" id="120266718"/>
<evidence type="ECO:0000256" key="5">
    <source>
        <dbReference type="RuleBase" id="RU362057"/>
    </source>
</evidence>
<reference evidence="7" key="1">
    <citation type="submission" date="2025-08" db="UniProtKB">
        <authorList>
            <consortium name="RefSeq"/>
        </authorList>
    </citation>
    <scope>IDENTIFICATION</scope>
</reference>
<name>A0AB40BS91_DIOCR</name>
<evidence type="ECO:0000256" key="3">
    <source>
        <dbReference type="ARBA" id="ARBA00022679"/>
    </source>
</evidence>
<proteinExistence type="inferred from homology"/>
<dbReference type="PROSITE" id="PS00375">
    <property type="entry name" value="UDPGT"/>
    <property type="match status" value="1"/>
</dbReference>
<organism evidence="6 7">
    <name type="scientific">Dioscorea cayennensis subsp. rotundata</name>
    <name type="common">White Guinea yam</name>
    <name type="synonym">Dioscorea rotundata</name>
    <dbReference type="NCBI Taxonomy" id="55577"/>
    <lineage>
        <taxon>Eukaryota</taxon>
        <taxon>Viridiplantae</taxon>
        <taxon>Streptophyta</taxon>
        <taxon>Embryophyta</taxon>
        <taxon>Tracheophyta</taxon>
        <taxon>Spermatophyta</taxon>
        <taxon>Magnoliopsida</taxon>
        <taxon>Liliopsida</taxon>
        <taxon>Dioscoreales</taxon>
        <taxon>Dioscoreaceae</taxon>
        <taxon>Dioscorea</taxon>
    </lineage>
</organism>
<evidence type="ECO:0000256" key="1">
    <source>
        <dbReference type="ARBA" id="ARBA00009995"/>
    </source>
</evidence>
<dbReference type="RefSeq" id="XP_039130309.1">
    <property type="nucleotide sequence ID" value="XM_039274375.1"/>
</dbReference>
<dbReference type="PANTHER" id="PTHR48049:SF60">
    <property type="entry name" value="UDP-GLYCOSYLTRANSFERASE 91B1"/>
    <property type="match status" value="1"/>
</dbReference>
<keyword evidence="2 4" id="KW-0328">Glycosyltransferase</keyword>
<keyword evidence="3 4" id="KW-0808">Transferase</keyword>
<dbReference type="EC" id="2.4.1.-" evidence="5"/>
<dbReference type="CDD" id="cd03784">
    <property type="entry name" value="GT1_Gtf-like"/>
    <property type="match status" value="1"/>
</dbReference>
<dbReference type="InterPro" id="IPR050481">
    <property type="entry name" value="UDP-glycosyltransf_plant"/>
</dbReference>
<dbReference type="Gene3D" id="3.40.50.2000">
    <property type="entry name" value="Glycogen Phosphorylase B"/>
    <property type="match status" value="2"/>
</dbReference>
<comment type="similarity">
    <text evidence="1 4">Belongs to the UDP-glycosyltransferase family.</text>
</comment>
<protein>
    <recommendedName>
        <fullName evidence="5">Glycosyltransferase</fullName>
        <ecNumber evidence="5">2.4.1.-</ecNumber>
    </recommendedName>
</protein>
<dbReference type="FunFam" id="3.40.50.2000:FF:000088">
    <property type="entry name" value="Glycosyltransferase"/>
    <property type="match status" value="1"/>
</dbReference>
<evidence type="ECO:0000256" key="4">
    <source>
        <dbReference type="RuleBase" id="RU003718"/>
    </source>
</evidence>
<dbReference type="AlphaFoldDB" id="A0AB40BS91"/>
<dbReference type="Pfam" id="PF00201">
    <property type="entry name" value="UDPGT"/>
    <property type="match status" value="1"/>
</dbReference>
<gene>
    <name evidence="7" type="primary">LOC120266718</name>
</gene>
<dbReference type="SUPFAM" id="SSF53756">
    <property type="entry name" value="UDP-Glycosyltransferase/glycogen phosphorylase"/>
    <property type="match status" value="1"/>
</dbReference>
<evidence type="ECO:0000313" key="6">
    <source>
        <dbReference type="Proteomes" id="UP001515500"/>
    </source>
</evidence>
<dbReference type="GO" id="GO:0035251">
    <property type="term" value="F:UDP-glucosyltransferase activity"/>
    <property type="evidence" value="ECO:0007669"/>
    <property type="project" value="InterPro"/>
</dbReference>
<evidence type="ECO:0000313" key="7">
    <source>
        <dbReference type="RefSeq" id="XP_039130309.1"/>
    </source>
</evidence>